<dbReference type="AlphaFoldDB" id="B4D6Z6"/>
<dbReference type="Proteomes" id="UP000005824">
    <property type="component" value="Unassembled WGS sequence"/>
</dbReference>
<evidence type="ECO:0000313" key="1">
    <source>
        <dbReference type="EMBL" id="EDY17947.1"/>
    </source>
</evidence>
<gene>
    <name evidence="1" type="ORF">CfE428DRAFT_4686</name>
</gene>
<dbReference type="EMBL" id="ABVL01000016">
    <property type="protein sequence ID" value="EDY17947.1"/>
    <property type="molecule type" value="Genomic_DNA"/>
</dbReference>
<dbReference type="STRING" id="497964.CfE428DRAFT_4686"/>
<keyword evidence="2" id="KW-1185">Reference proteome</keyword>
<dbReference type="InParanoid" id="B4D6Z6"/>
<proteinExistence type="predicted"/>
<sequence length="796" mass="84969">MKTSSLMMMAGRFVEENLKKAKDRLLCAAIGVLALLGSTEKSHAQAFGPPNICYNGQLYAYSFTADDPVNPGVSYDYYYTFDGQNQIDIDQSYNVAGWGSTSYDPGSQTFNGTTALVAVGSDRRSFLGISPGLLIYSNNGIGQIYDGATWHNPDYYFIDANGVNVAQFETIPGSSIFQVGASPYYIYNGPMTLDDSNGTWPASNIFTNAPPQVVYVLAQGDSAATVFSLGGTNVSAGNGYYNEELDYHDQSGGYNLTIHRYYNMGSYSGDVAGVVDGSNSFTGLFDPVSQQFSYLSTESIQISLSSITVQTGQHGPPYISWGGLLLSYTSTDSSDTDHYADAANTAAVAINSGSAVSGSGPSGYVSGVYNSTTQTFNVYAGNFFAMDANRNPIGLPPGLNIVVGYPGFAQDILLSNNTDTFIKSVDYSYQRTDGNWVNEYVNVPTNYWYLVADDTGNYTSQIYVTTDTATTSNTIDAVAGWPISNAYPPHIYLNTADCVLHWETQAVYSFGSSPPASGSVNYYTTGNSVSLGLNWNWDNGVVTWTWYANGYGGYWDGVSTFWGQPDSVRIALTPPTSPLYGPAQLYWNGTPLNYDGNASLAANADAYTGGGIRIQIDSAGNVSVFVGNSNIASYTGSYDAASHLFNLGTGNFGTISGWDSSGHVLGTTASNGNMDIPGNVLSLGSWQNGSGESVNGLFLSFTPPSSSVSDAEVRFGSTIALTDWIWSRAVTDGSTSHMSAMQLDANNRLLLFAPTDDSTPKVVLDPVNGSSFNGPLRVMQRGDVSMGIFQNGPQPQ</sequence>
<accession>B4D6Z6</accession>
<reference evidence="1 2" key="1">
    <citation type="journal article" date="2011" name="J. Bacteriol.">
        <title>Genome sequence of Chthoniobacter flavus Ellin428, an aerobic heterotrophic soil bacterium.</title>
        <authorList>
            <person name="Kant R."/>
            <person name="van Passel M.W."/>
            <person name="Palva A."/>
            <person name="Lucas S."/>
            <person name="Lapidus A."/>
            <person name="Glavina Del Rio T."/>
            <person name="Dalin E."/>
            <person name="Tice H."/>
            <person name="Bruce D."/>
            <person name="Goodwin L."/>
            <person name="Pitluck S."/>
            <person name="Larimer F.W."/>
            <person name="Land M.L."/>
            <person name="Hauser L."/>
            <person name="Sangwan P."/>
            <person name="de Vos W.M."/>
            <person name="Janssen P.H."/>
            <person name="Smidt H."/>
        </authorList>
    </citation>
    <scope>NUCLEOTIDE SEQUENCE [LARGE SCALE GENOMIC DNA]</scope>
    <source>
        <strain evidence="1 2">Ellin428</strain>
    </source>
</reference>
<protein>
    <submittedName>
        <fullName evidence="1">Uncharacterized protein</fullName>
    </submittedName>
</protein>
<dbReference type="RefSeq" id="WP_006982007.1">
    <property type="nucleotide sequence ID" value="NZ_ABVL01000016.1"/>
</dbReference>
<organism evidence="1 2">
    <name type="scientific">Chthoniobacter flavus Ellin428</name>
    <dbReference type="NCBI Taxonomy" id="497964"/>
    <lineage>
        <taxon>Bacteria</taxon>
        <taxon>Pseudomonadati</taxon>
        <taxon>Verrucomicrobiota</taxon>
        <taxon>Spartobacteria</taxon>
        <taxon>Chthoniobacterales</taxon>
        <taxon>Chthoniobacteraceae</taxon>
        <taxon>Chthoniobacter</taxon>
    </lineage>
</organism>
<evidence type="ECO:0000313" key="2">
    <source>
        <dbReference type="Proteomes" id="UP000005824"/>
    </source>
</evidence>
<comment type="caution">
    <text evidence="1">The sequence shown here is derived from an EMBL/GenBank/DDBJ whole genome shotgun (WGS) entry which is preliminary data.</text>
</comment>
<name>B4D6Z6_9BACT</name>